<dbReference type="AlphaFoldDB" id="A0A803QJB0"/>
<dbReference type="EMBL" id="UZAU01000821">
    <property type="status" value="NOT_ANNOTATED_CDS"/>
    <property type="molecule type" value="Genomic_DNA"/>
</dbReference>
<name>A0A803QJB0_CANSA</name>
<evidence type="ECO:0000313" key="1">
    <source>
        <dbReference type="EnsemblPlants" id="cds.evm.model.10.1310"/>
    </source>
</evidence>
<evidence type="ECO:0000313" key="2">
    <source>
        <dbReference type="Proteomes" id="UP000596661"/>
    </source>
</evidence>
<organism evidence="1 2">
    <name type="scientific">Cannabis sativa</name>
    <name type="common">Hemp</name>
    <name type="synonym">Marijuana</name>
    <dbReference type="NCBI Taxonomy" id="3483"/>
    <lineage>
        <taxon>Eukaryota</taxon>
        <taxon>Viridiplantae</taxon>
        <taxon>Streptophyta</taxon>
        <taxon>Embryophyta</taxon>
        <taxon>Tracheophyta</taxon>
        <taxon>Spermatophyta</taxon>
        <taxon>Magnoliopsida</taxon>
        <taxon>eudicotyledons</taxon>
        <taxon>Gunneridae</taxon>
        <taxon>Pentapetalae</taxon>
        <taxon>rosids</taxon>
        <taxon>fabids</taxon>
        <taxon>Rosales</taxon>
        <taxon>Cannabaceae</taxon>
        <taxon>Cannabis</taxon>
    </lineage>
</organism>
<protein>
    <submittedName>
        <fullName evidence="1">Uncharacterized protein</fullName>
    </submittedName>
</protein>
<accession>A0A803QJB0</accession>
<dbReference type="Gramene" id="evm.model.10.1310">
    <property type="protein sequence ID" value="cds.evm.model.10.1310"/>
    <property type="gene ID" value="evm.TU.10.1310"/>
</dbReference>
<sequence>MRGERMHQKLRIEKVIPENTISMSTIASTMKKRGKMMMENVGTFTRAQDKGKAKVDDPQNPKALARENLKNFIQQQMMKAIAKMKAFRVLPTPAPFVTTPRFAPHAHVPKTQYTPTIYGPSVSVQAPTQIHFLGYGMAQTKCSIALGQSKSEEEVLE</sequence>
<dbReference type="EnsemblPlants" id="evm.model.10.1310">
    <property type="protein sequence ID" value="cds.evm.model.10.1310"/>
    <property type="gene ID" value="evm.TU.10.1310"/>
</dbReference>
<dbReference type="Proteomes" id="UP000596661">
    <property type="component" value="Unassembled WGS sequence"/>
</dbReference>
<reference evidence="1" key="1">
    <citation type="submission" date="2021-03" db="UniProtKB">
        <authorList>
            <consortium name="EnsemblPlants"/>
        </authorList>
    </citation>
    <scope>IDENTIFICATION</scope>
</reference>
<keyword evidence="2" id="KW-1185">Reference proteome</keyword>
<proteinExistence type="predicted"/>